<accession>A0A1G2Q9A3</accession>
<evidence type="ECO:0000313" key="2">
    <source>
        <dbReference type="EMBL" id="OHA57104.1"/>
    </source>
</evidence>
<organism evidence="2 3">
    <name type="scientific">Candidatus Vogelbacteria bacterium GWA1_51_14</name>
    <dbReference type="NCBI Taxonomy" id="1802435"/>
    <lineage>
        <taxon>Bacteria</taxon>
        <taxon>Candidatus Vogeliibacteriota</taxon>
    </lineage>
</organism>
<dbReference type="PROSITE" id="PS51257">
    <property type="entry name" value="PROKAR_LIPOPROTEIN"/>
    <property type="match status" value="1"/>
</dbReference>
<dbReference type="SUPFAM" id="SSF53474">
    <property type="entry name" value="alpha/beta-Hydrolases"/>
    <property type="match status" value="1"/>
</dbReference>
<evidence type="ECO:0000313" key="3">
    <source>
        <dbReference type="Proteomes" id="UP000176494"/>
    </source>
</evidence>
<feature type="chain" id="PRO_5009584022" description="AB hydrolase-1 domain-containing protein" evidence="1">
    <location>
        <begin position="27"/>
        <end position="342"/>
    </location>
</feature>
<keyword evidence="1" id="KW-0732">Signal</keyword>
<gene>
    <name evidence="2" type="ORF">A2114_00765</name>
</gene>
<feature type="signal peptide" evidence="1">
    <location>
        <begin position="1"/>
        <end position="26"/>
    </location>
</feature>
<sequence length="342" mass="37370">MKRKQCLVAVGLVAALVLLSGCPPKATIEEEIPNEGIVTLPFSLTLEYEGVEKVVNGITVMPEEFTHRGHQTVFAVPGFGDNYNALRYLAACLAQEGYVVVIFDPDDTVNLFPADQPNRLIEFDKSGSFRRELNALDQGLATVGYDPVLNLAWRNLIWVYLQTLRGKVDDPSALSECQALFDYRLAVAEMLIGLGLDESPLLPGSEAIDPEQIFAMGHSLGGATVLELIGAAGRTVLPIGTIKGALLLAPVSGIFSQADLAQINAPTRWIIATEDQSCVNVGYDSRYGWVPADAKETIVFEGATHAVFSYTFHRDVLNHEPDDECIGWQNEVVRIATQFFKN</sequence>
<comment type="caution">
    <text evidence="2">The sequence shown here is derived from an EMBL/GenBank/DDBJ whole genome shotgun (WGS) entry which is preliminary data.</text>
</comment>
<name>A0A1G2Q9A3_9BACT</name>
<dbReference type="Gene3D" id="3.40.50.1820">
    <property type="entry name" value="alpha/beta hydrolase"/>
    <property type="match status" value="1"/>
</dbReference>
<dbReference type="AlphaFoldDB" id="A0A1G2Q9A3"/>
<dbReference type="InterPro" id="IPR029058">
    <property type="entry name" value="AB_hydrolase_fold"/>
</dbReference>
<evidence type="ECO:0000256" key="1">
    <source>
        <dbReference type="SAM" id="SignalP"/>
    </source>
</evidence>
<reference evidence="2 3" key="1">
    <citation type="journal article" date="2016" name="Nat. Commun.">
        <title>Thousands of microbial genomes shed light on interconnected biogeochemical processes in an aquifer system.</title>
        <authorList>
            <person name="Anantharaman K."/>
            <person name="Brown C.T."/>
            <person name="Hug L.A."/>
            <person name="Sharon I."/>
            <person name="Castelle C.J."/>
            <person name="Probst A.J."/>
            <person name="Thomas B.C."/>
            <person name="Singh A."/>
            <person name="Wilkins M.J."/>
            <person name="Karaoz U."/>
            <person name="Brodie E.L."/>
            <person name="Williams K.H."/>
            <person name="Hubbard S.S."/>
            <person name="Banfield J.F."/>
        </authorList>
    </citation>
    <scope>NUCLEOTIDE SEQUENCE [LARGE SCALE GENOMIC DNA]</scope>
</reference>
<proteinExistence type="predicted"/>
<evidence type="ECO:0008006" key="4">
    <source>
        <dbReference type="Google" id="ProtNLM"/>
    </source>
</evidence>
<dbReference type="Proteomes" id="UP000176494">
    <property type="component" value="Unassembled WGS sequence"/>
</dbReference>
<dbReference type="STRING" id="1802435.A2114_00765"/>
<dbReference type="EMBL" id="MHTG01000021">
    <property type="protein sequence ID" value="OHA57104.1"/>
    <property type="molecule type" value="Genomic_DNA"/>
</dbReference>
<protein>
    <recommendedName>
        <fullName evidence="4">AB hydrolase-1 domain-containing protein</fullName>
    </recommendedName>
</protein>